<feature type="transmembrane region" description="Helical" evidence="9">
    <location>
        <begin position="377"/>
        <end position="397"/>
    </location>
</feature>
<dbReference type="KEGG" id="dlu:A6035_08040"/>
<proteinExistence type="inferred from homology"/>
<feature type="transmembrane region" description="Helical" evidence="9">
    <location>
        <begin position="337"/>
        <end position="357"/>
    </location>
</feature>
<evidence type="ECO:0000256" key="9">
    <source>
        <dbReference type="SAM" id="Phobius"/>
    </source>
</evidence>
<evidence type="ECO:0000256" key="5">
    <source>
        <dbReference type="ARBA" id="ARBA00022989"/>
    </source>
</evidence>
<reference evidence="10 11" key="1">
    <citation type="submission" date="2016-04" db="EMBL/GenBank/DDBJ databases">
        <title>Complete genome sequence of Dietzia lutea YIM 80766T, a strain isolated from desert soil in Egypt.</title>
        <authorList>
            <person name="Zhao J."/>
            <person name="Hu B."/>
            <person name="Geng S."/>
            <person name="Nie Y."/>
            <person name="Tang Y."/>
        </authorList>
    </citation>
    <scope>NUCLEOTIDE SEQUENCE [LARGE SCALE GENOMIC DNA]</scope>
    <source>
        <strain evidence="10 11">YIM 80766</strain>
    </source>
</reference>
<evidence type="ECO:0000313" key="10">
    <source>
        <dbReference type="EMBL" id="AWH92124.1"/>
    </source>
</evidence>
<feature type="region of interest" description="Disordered" evidence="8">
    <location>
        <begin position="1"/>
        <end position="30"/>
    </location>
</feature>
<dbReference type="GO" id="GO:0016757">
    <property type="term" value="F:glycosyltransferase activity"/>
    <property type="evidence" value="ECO:0007669"/>
    <property type="project" value="UniProtKB-KW"/>
</dbReference>
<evidence type="ECO:0000256" key="4">
    <source>
        <dbReference type="ARBA" id="ARBA00022692"/>
    </source>
</evidence>
<keyword evidence="3" id="KW-0808">Transferase</keyword>
<evidence type="ECO:0000256" key="8">
    <source>
        <dbReference type="SAM" id="MobiDB-lite"/>
    </source>
</evidence>
<feature type="transmembrane region" description="Helical" evidence="9">
    <location>
        <begin position="473"/>
        <end position="493"/>
    </location>
</feature>
<protein>
    <recommendedName>
        <fullName evidence="12">Alpha-1,6-mannosyltransferase</fullName>
    </recommendedName>
</protein>
<comment type="subcellular location">
    <subcellularLocation>
        <location evidence="1">Membrane</location>
        <topology evidence="1">Multi-pass membrane protein</topology>
    </subcellularLocation>
</comment>
<feature type="transmembrane region" description="Helical" evidence="9">
    <location>
        <begin position="437"/>
        <end position="461"/>
    </location>
</feature>
<keyword evidence="11" id="KW-1185">Reference proteome</keyword>
<dbReference type="InterPro" id="IPR049829">
    <property type="entry name" value="MptA/B-like"/>
</dbReference>
<dbReference type="NCBIfam" id="NF038066">
    <property type="entry name" value="MptB"/>
    <property type="match status" value="1"/>
</dbReference>
<gene>
    <name evidence="10" type="ORF">A6035_08040</name>
</gene>
<organism evidence="10 11">
    <name type="scientific">Dietzia lutea</name>
    <dbReference type="NCBI Taxonomy" id="546160"/>
    <lineage>
        <taxon>Bacteria</taxon>
        <taxon>Bacillati</taxon>
        <taxon>Actinomycetota</taxon>
        <taxon>Actinomycetes</taxon>
        <taxon>Mycobacteriales</taxon>
        <taxon>Dietziaceae</taxon>
        <taxon>Dietzia</taxon>
    </lineage>
</organism>
<dbReference type="EMBL" id="CP015449">
    <property type="protein sequence ID" value="AWH92124.1"/>
    <property type="molecule type" value="Genomic_DNA"/>
</dbReference>
<feature type="transmembrane region" description="Helical" evidence="9">
    <location>
        <begin position="404"/>
        <end position="425"/>
    </location>
</feature>
<sequence>MERDVPTRGAGSVTSRLHARERSTGSPPSAEMARLWRIRRIGTTASVAMAVGALGAGALPVLQNPIAGERLFGLWLRLQQSSMTVVMAGMVVVTLCWLLLAPYVLGRDRRGRLSGRIDRATLDRVIASWALPLALAPPMFSKDVYSYLAQGAIGNALDDPYERGPVSALGTGHALTINVPDIWRDTPNQYGPLFLGVQKAVHALTGDDVVTGTVLHRVVAVIGILMLGWAVPRLAEYCGVSDVAALWLAVANPLVLFHLVSGIHSESLMMGLLAVGLVLALRAVDHTGPGRGAIPLFVLGTVLITGSALVKLPTIVALGFVGMALARRWGGDWRATVRAAAVMVLISGVTTGVAMAATWSGLGWVTKLGAATSLRSWLSPPTALGVLVGGIGQYLGLGDHTAQILVMVQTAALVIAGAFTVRMLFAVQAGRIDPVGGLGVSMAAIVLCFPVVHPWYILWALVPLAAWASRWEFRVPVVAVSAVLACFTLPPGAGLPPFVTVQAWAATVVIVAALLIALFRWPGLLRYR</sequence>
<evidence type="ECO:0000256" key="2">
    <source>
        <dbReference type="ARBA" id="ARBA00022676"/>
    </source>
</evidence>
<keyword evidence="6 9" id="KW-0472">Membrane</keyword>
<dbReference type="AlphaFoldDB" id="A0A2S1R796"/>
<keyword evidence="2" id="KW-0328">Glycosyltransferase</keyword>
<feature type="transmembrane region" description="Helical" evidence="9">
    <location>
        <begin position="41"/>
        <end position="62"/>
    </location>
</feature>
<dbReference type="Proteomes" id="UP000244928">
    <property type="component" value="Chromosome"/>
</dbReference>
<evidence type="ECO:0000256" key="3">
    <source>
        <dbReference type="ARBA" id="ARBA00022679"/>
    </source>
</evidence>
<feature type="transmembrane region" description="Helical" evidence="9">
    <location>
        <begin position="82"/>
        <end position="106"/>
    </location>
</feature>
<dbReference type="GO" id="GO:0016020">
    <property type="term" value="C:membrane"/>
    <property type="evidence" value="ECO:0007669"/>
    <property type="project" value="UniProtKB-SubCell"/>
</dbReference>
<feature type="transmembrane region" description="Helical" evidence="9">
    <location>
        <begin position="499"/>
        <end position="519"/>
    </location>
</feature>
<dbReference type="OrthoDB" id="5242303at2"/>
<dbReference type="Pfam" id="PF26314">
    <property type="entry name" value="MptA_B_family"/>
    <property type="match status" value="1"/>
</dbReference>
<evidence type="ECO:0000313" key="11">
    <source>
        <dbReference type="Proteomes" id="UP000244928"/>
    </source>
</evidence>
<evidence type="ECO:0000256" key="7">
    <source>
        <dbReference type="ARBA" id="ARBA00043987"/>
    </source>
</evidence>
<keyword evidence="5 9" id="KW-1133">Transmembrane helix</keyword>
<feature type="transmembrane region" description="Helical" evidence="9">
    <location>
        <begin position="267"/>
        <end position="284"/>
    </location>
</feature>
<feature type="transmembrane region" description="Helical" evidence="9">
    <location>
        <begin position="243"/>
        <end position="260"/>
    </location>
</feature>
<feature type="transmembrane region" description="Helical" evidence="9">
    <location>
        <begin position="214"/>
        <end position="231"/>
    </location>
</feature>
<comment type="similarity">
    <text evidence="7">Belongs to the MptA/B family.</text>
</comment>
<name>A0A2S1R796_9ACTN</name>
<evidence type="ECO:0000256" key="1">
    <source>
        <dbReference type="ARBA" id="ARBA00004141"/>
    </source>
</evidence>
<evidence type="ECO:0000256" key="6">
    <source>
        <dbReference type="ARBA" id="ARBA00023136"/>
    </source>
</evidence>
<accession>A0A2S1R796</accession>
<keyword evidence="4 9" id="KW-0812">Transmembrane</keyword>
<evidence type="ECO:0008006" key="12">
    <source>
        <dbReference type="Google" id="ProtNLM"/>
    </source>
</evidence>
<feature type="transmembrane region" description="Helical" evidence="9">
    <location>
        <begin position="296"/>
        <end position="325"/>
    </location>
</feature>